<organism evidence="2 3">
    <name type="scientific">Paenibacillus aurantius</name>
    <dbReference type="NCBI Taxonomy" id="2918900"/>
    <lineage>
        <taxon>Bacteria</taxon>
        <taxon>Bacillati</taxon>
        <taxon>Bacillota</taxon>
        <taxon>Bacilli</taxon>
        <taxon>Bacillales</taxon>
        <taxon>Paenibacillaceae</taxon>
        <taxon>Paenibacillus</taxon>
    </lineage>
</organism>
<dbReference type="AlphaFoldDB" id="A0AA96LD40"/>
<reference evidence="2 3" key="1">
    <citation type="submission" date="2022-02" db="EMBL/GenBank/DDBJ databases">
        <title>Paenibacillus sp. MBLB1776 Whole Genome Shotgun Sequencing.</title>
        <authorList>
            <person name="Hwang C.Y."/>
            <person name="Cho E.-S."/>
            <person name="Seo M.-J."/>
        </authorList>
    </citation>
    <scope>NUCLEOTIDE SEQUENCE [LARGE SCALE GENOMIC DNA]</scope>
    <source>
        <strain evidence="2 3">MBLB1776</strain>
    </source>
</reference>
<keyword evidence="3" id="KW-1185">Reference proteome</keyword>
<protein>
    <submittedName>
        <fullName evidence="2">Hsp20/alpha crystallin family protein</fullName>
    </submittedName>
</protein>
<dbReference type="SUPFAM" id="SSF49764">
    <property type="entry name" value="HSP20-like chaperones"/>
    <property type="match status" value="1"/>
</dbReference>
<dbReference type="KEGG" id="paun:MJA45_20405"/>
<gene>
    <name evidence="2" type="ORF">MJA45_20405</name>
</gene>
<dbReference type="EMBL" id="CP130318">
    <property type="protein sequence ID" value="WNQ09965.1"/>
    <property type="molecule type" value="Genomic_DNA"/>
</dbReference>
<sequence length="202" mass="22436">MSSSGGNEPWKTLHNLFGVKLPFADGKGPFGDTTHWVEPLIQDILSRTIPKPGADGKTTSLHGHASPGGMDFSWLEGVIRDAFKQAMPGQQTETAQPKEERTYRTSSARSVRPVSPYIRETDKFVTARFRISEKTVTDSLRIFVGTHELRLEGLPGGKQKTVSLPAPVKIMGSQARYGNGVLEVKMPKRPDGREQEIFVRYR</sequence>
<evidence type="ECO:0000313" key="3">
    <source>
        <dbReference type="Proteomes" id="UP001305702"/>
    </source>
</evidence>
<name>A0AA96LD40_9BACL</name>
<evidence type="ECO:0000313" key="2">
    <source>
        <dbReference type="EMBL" id="WNQ09965.1"/>
    </source>
</evidence>
<dbReference type="CDD" id="cd00298">
    <property type="entry name" value="ACD_sHsps_p23-like"/>
    <property type="match status" value="1"/>
</dbReference>
<dbReference type="RefSeq" id="WP_315603739.1">
    <property type="nucleotide sequence ID" value="NZ_CP130318.1"/>
</dbReference>
<dbReference type="Proteomes" id="UP001305702">
    <property type="component" value="Chromosome"/>
</dbReference>
<evidence type="ECO:0000256" key="1">
    <source>
        <dbReference type="SAM" id="MobiDB-lite"/>
    </source>
</evidence>
<dbReference type="Gene3D" id="2.60.40.790">
    <property type="match status" value="1"/>
</dbReference>
<proteinExistence type="predicted"/>
<feature type="region of interest" description="Disordered" evidence="1">
    <location>
        <begin position="87"/>
        <end position="110"/>
    </location>
</feature>
<dbReference type="InterPro" id="IPR008978">
    <property type="entry name" value="HSP20-like_chaperone"/>
</dbReference>
<accession>A0AA96LD40</accession>